<reference evidence="1 2" key="1">
    <citation type="submission" date="2021-12" db="EMBL/GenBank/DDBJ databases">
        <title>Genome sequencing of bacteria with rrn-lacking chromosome and rrn-plasmid.</title>
        <authorList>
            <person name="Anda M."/>
            <person name="Iwasaki W."/>
        </authorList>
    </citation>
    <scope>NUCLEOTIDE SEQUENCE [LARGE SCALE GENOMIC DNA]</scope>
    <source>
        <strain evidence="1 2">NBRC 15940</strain>
    </source>
</reference>
<evidence type="ECO:0000313" key="2">
    <source>
        <dbReference type="Proteomes" id="UP001310022"/>
    </source>
</evidence>
<keyword evidence="2" id="KW-1185">Reference proteome</keyword>
<gene>
    <name evidence="1" type="ORF">PEDI_03430</name>
</gene>
<dbReference type="EMBL" id="BQKE01000001">
    <property type="protein sequence ID" value="GJM59791.1"/>
    <property type="molecule type" value="Genomic_DNA"/>
</dbReference>
<sequence>MEPEIISVKNGSREKLLQISESIRFSLRKLLLTLQANYSQILNIWAEWKREITNQLNVSRVVPYDNVSYFCTPFEEE</sequence>
<dbReference type="AlphaFoldDB" id="A0AAN4VVF2"/>
<evidence type="ECO:0000313" key="1">
    <source>
        <dbReference type="EMBL" id="GJM59791.1"/>
    </source>
</evidence>
<protein>
    <submittedName>
        <fullName evidence="1">Uncharacterized protein</fullName>
    </submittedName>
</protein>
<organism evidence="1 2">
    <name type="scientific">Persicobacter diffluens</name>
    <dbReference type="NCBI Taxonomy" id="981"/>
    <lineage>
        <taxon>Bacteria</taxon>
        <taxon>Pseudomonadati</taxon>
        <taxon>Bacteroidota</taxon>
        <taxon>Cytophagia</taxon>
        <taxon>Cytophagales</taxon>
        <taxon>Persicobacteraceae</taxon>
        <taxon>Persicobacter</taxon>
    </lineage>
</organism>
<name>A0AAN4VVF2_9BACT</name>
<proteinExistence type="predicted"/>
<comment type="caution">
    <text evidence="1">The sequence shown here is derived from an EMBL/GenBank/DDBJ whole genome shotgun (WGS) entry which is preliminary data.</text>
</comment>
<accession>A0AAN4VVF2</accession>
<dbReference type="Proteomes" id="UP001310022">
    <property type="component" value="Unassembled WGS sequence"/>
</dbReference>